<evidence type="ECO:0000256" key="7">
    <source>
        <dbReference type="SAM" id="SignalP"/>
    </source>
</evidence>
<comment type="subcellular location">
    <subcellularLocation>
        <location evidence="1">Cell membrane</location>
        <topology evidence="1">Multi-pass membrane protein</topology>
    </subcellularLocation>
</comment>
<evidence type="ECO:0000256" key="6">
    <source>
        <dbReference type="SAM" id="Phobius"/>
    </source>
</evidence>
<evidence type="ECO:0000313" key="9">
    <source>
        <dbReference type="Proteomes" id="UP001366503"/>
    </source>
</evidence>
<dbReference type="EMBL" id="JAPYKO010000021">
    <property type="protein sequence ID" value="MEI9405372.1"/>
    <property type="molecule type" value="Genomic_DNA"/>
</dbReference>
<feature type="transmembrane region" description="Helical" evidence="6">
    <location>
        <begin position="114"/>
        <end position="136"/>
    </location>
</feature>
<dbReference type="InterPro" id="IPR019108">
    <property type="entry name" value="Caa3_assmbl_CtaG-rel"/>
</dbReference>
<feature type="transmembrane region" description="Helical" evidence="6">
    <location>
        <begin position="40"/>
        <end position="62"/>
    </location>
</feature>
<reference evidence="8 9" key="1">
    <citation type="submission" date="2022-12" db="EMBL/GenBank/DDBJ databases">
        <authorList>
            <person name="Muema E."/>
        </authorList>
    </citation>
    <scope>NUCLEOTIDE SEQUENCE [LARGE SCALE GENOMIC DNA]</scope>
    <source>
        <strain evidence="9">1330</strain>
    </source>
</reference>
<evidence type="ECO:0000256" key="3">
    <source>
        <dbReference type="ARBA" id="ARBA00022692"/>
    </source>
</evidence>
<proteinExistence type="predicted"/>
<organism evidence="8 9">
    <name type="scientific">Mesorhizobium argentiipisi</name>
    <dbReference type="NCBI Taxonomy" id="3015175"/>
    <lineage>
        <taxon>Bacteria</taxon>
        <taxon>Pseudomonadati</taxon>
        <taxon>Pseudomonadota</taxon>
        <taxon>Alphaproteobacteria</taxon>
        <taxon>Hyphomicrobiales</taxon>
        <taxon>Phyllobacteriaceae</taxon>
        <taxon>Mesorhizobium</taxon>
    </lineage>
</organism>
<accession>A0ABU8KI34</accession>
<evidence type="ECO:0000313" key="8">
    <source>
        <dbReference type="EMBL" id="MEI9405372.1"/>
    </source>
</evidence>
<keyword evidence="4 6" id="KW-1133">Transmembrane helix</keyword>
<evidence type="ECO:0000256" key="1">
    <source>
        <dbReference type="ARBA" id="ARBA00004651"/>
    </source>
</evidence>
<evidence type="ECO:0000256" key="2">
    <source>
        <dbReference type="ARBA" id="ARBA00022475"/>
    </source>
</evidence>
<protein>
    <submittedName>
        <fullName evidence="8">Cytochrome c oxidase assembly protein</fullName>
    </submittedName>
</protein>
<dbReference type="Proteomes" id="UP001366503">
    <property type="component" value="Unassembled WGS sequence"/>
</dbReference>
<keyword evidence="2" id="KW-1003">Cell membrane</keyword>
<feature type="chain" id="PRO_5046591666" evidence="7">
    <location>
        <begin position="28"/>
        <end position="246"/>
    </location>
</feature>
<sequence length="246" mass="26141">MRIARSVGEASLLAAFVSALCTMPAPAAFAHGAGQGTGGWSVAGLTVVSLGIVLLLYSGGIARLWRRAGAGRGVAWWQLACFATGWSALAAALMSPLHELGDRLFAAHMLEHELLMVILAPALVLSRPLGAMLWTFPPVIRRRLARAARWPVVRITWRGLTEPASATILHGLAIWAHAGSLRCCTRKRAGALAAAFPAFWQARWSSGGLCSMAGRAGEATARRCSICSSPEDESSVREKLDRSFGI</sequence>
<evidence type="ECO:0000256" key="5">
    <source>
        <dbReference type="ARBA" id="ARBA00023136"/>
    </source>
</evidence>
<feature type="transmembrane region" description="Helical" evidence="6">
    <location>
        <begin position="74"/>
        <end position="94"/>
    </location>
</feature>
<comment type="caution">
    <text evidence="8">The sequence shown here is derived from an EMBL/GenBank/DDBJ whole genome shotgun (WGS) entry which is preliminary data.</text>
</comment>
<name>A0ABU8KI34_9HYPH</name>
<dbReference type="Pfam" id="PF09678">
    <property type="entry name" value="Caa3_CtaG"/>
    <property type="match status" value="1"/>
</dbReference>
<keyword evidence="9" id="KW-1185">Reference proteome</keyword>
<gene>
    <name evidence="8" type="ORF">O7A05_24870</name>
</gene>
<evidence type="ECO:0000256" key="4">
    <source>
        <dbReference type="ARBA" id="ARBA00022989"/>
    </source>
</evidence>
<keyword evidence="5 6" id="KW-0472">Membrane</keyword>
<feature type="signal peptide" evidence="7">
    <location>
        <begin position="1"/>
        <end position="27"/>
    </location>
</feature>
<keyword evidence="7" id="KW-0732">Signal</keyword>
<keyword evidence="3 6" id="KW-0812">Transmembrane</keyword>
<dbReference type="RefSeq" id="WP_337095568.1">
    <property type="nucleotide sequence ID" value="NZ_JAPYKO010000021.1"/>
</dbReference>